<dbReference type="Proteomes" id="UP001430306">
    <property type="component" value="Unassembled WGS sequence"/>
</dbReference>
<gene>
    <name evidence="3" type="ORF">LOC71_06995</name>
</gene>
<evidence type="ECO:0000313" key="3">
    <source>
        <dbReference type="EMBL" id="MCC9642016.1"/>
    </source>
</evidence>
<reference evidence="3" key="1">
    <citation type="submission" date="2021-11" db="EMBL/GenBank/DDBJ databases">
        <title>Genome sequence.</title>
        <authorList>
            <person name="Sun Q."/>
        </authorList>
    </citation>
    <scope>NUCLEOTIDE SEQUENCE</scope>
    <source>
        <strain evidence="3">JC740</strain>
    </source>
</reference>
<dbReference type="EMBL" id="JAJKFW010000014">
    <property type="protein sequence ID" value="MCC9642016.1"/>
    <property type="molecule type" value="Genomic_DNA"/>
</dbReference>
<proteinExistence type="predicted"/>
<comment type="caution">
    <text evidence="3">The sequence shown here is derived from an EMBL/GenBank/DDBJ whole genome shotgun (WGS) entry which is preliminary data.</text>
</comment>
<protein>
    <submittedName>
        <fullName evidence="3">Zinc-ribbon domain-containing protein</fullName>
    </submittedName>
</protein>
<feature type="region of interest" description="Disordered" evidence="1">
    <location>
        <begin position="44"/>
        <end position="65"/>
    </location>
</feature>
<feature type="domain" description="Putative zinc-ribbon" evidence="2">
    <location>
        <begin position="13"/>
        <end position="37"/>
    </location>
</feature>
<evidence type="ECO:0000256" key="1">
    <source>
        <dbReference type="SAM" id="MobiDB-lite"/>
    </source>
</evidence>
<keyword evidence="4" id="KW-1185">Reference proteome</keyword>
<evidence type="ECO:0000313" key="4">
    <source>
        <dbReference type="Proteomes" id="UP001430306"/>
    </source>
</evidence>
<dbReference type="RefSeq" id="WP_230272605.1">
    <property type="nucleotide sequence ID" value="NZ_JAJKFW010000014.1"/>
</dbReference>
<feature type="compositionally biased region" description="Basic and acidic residues" evidence="1">
    <location>
        <begin position="48"/>
        <end position="65"/>
    </location>
</feature>
<dbReference type="InterPro" id="IPR059113">
    <property type="entry name" value="Znf_ribbon"/>
</dbReference>
<name>A0ABS8NEN9_9BACT</name>
<evidence type="ECO:0000259" key="2">
    <source>
        <dbReference type="Pfam" id="PF13248"/>
    </source>
</evidence>
<organism evidence="3 4">
    <name type="scientific">Rhodopirellula halodulae</name>
    <dbReference type="NCBI Taxonomy" id="2894198"/>
    <lineage>
        <taxon>Bacteria</taxon>
        <taxon>Pseudomonadati</taxon>
        <taxon>Planctomycetota</taxon>
        <taxon>Planctomycetia</taxon>
        <taxon>Pirellulales</taxon>
        <taxon>Pirellulaceae</taxon>
        <taxon>Rhodopirellula</taxon>
    </lineage>
</organism>
<dbReference type="Pfam" id="PF13248">
    <property type="entry name" value="Zn_ribbon_3"/>
    <property type="match status" value="1"/>
</dbReference>
<accession>A0ABS8NEN9</accession>
<sequence length="65" mass="7073">MSKPTNEQVPLNHVACPQCGKEVDDRVPACPKCGEKIYVEHPGGITPIRHEPLSANSHDKQAAKD</sequence>